<dbReference type="InterPro" id="IPR037165">
    <property type="entry name" value="AldOxase/xan_DH_Mopterin-bd_sf"/>
</dbReference>
<dbReference type="Gene3D" id="3.30.365.10">
    <property type="entry name" value="Aldehyde oxidase/xanthine dehydrogenase, molybdopterin binding domain"/>
    <property type="match status" value="1"/>
</dbReference>
<dbReference type="PANTHER" id="PTHR11908">
    <property type="entry name" value="XANTHINE DEHYDROGENASE"/>
    <property type="match status" value="1"/>
</dbReference>
<accession>A0AAV5SD42</accession>
<dbReference type="AlphaFoldDB" id="A0AAV5SD42"/>
<feature type="non-terminal residue" evidence="1">
    <location>
        <position position="66"/>
    </location>
</feature>
<sequence length="66" mass="7317">PTVHMVPDRFRAKLLETGRNHPGQIFRSKGIGEPPHLLATAVHSALRMAIYSFRGKGDVVRLDSPL</sequence>
<dbReference type="Proteomes" id="UP001432027">
    <property type="component" value="Unassembled WGS sequence"/>
</dbReference>
<dbReference type="PANTHER" id="PTHR11908:SF139">
    <property type="entry name" value="XANTHINE DEHYDROGENASE-RELATED"/>
    <property type="match status" value="1"/>
</dbReference>
<proteinExistence type="predicted"/>
<protein>
    <recommendedName>
        <fullName evidence="3">Xanthine dehydrogenase</fullName>
    </recommendedName>
</protein>
<dbReference type="SUPFAM" id="SSF56003">
    <property type="entry name" value="Molybdenum cofactor-binding domain"/>
    <property type="match status" value="1"/>
</dbReference>
<feature type="non-terminal residue" evidence="1">
    <location>
        <position position="1"/>
    </location>
</feature>
<name>A0AAV5SD42_9BILA</name>
<keyword evidence="2" id="KW-1185">Reference proteome</keyword>
<dbReference type="InterPro" id="IPR016208">
    <property type="entry name" value="Ald_Oxase/xanthine_DH-like"/>
</dbReference>
<evidence type="ECO:0000313" key="1">
    <source>
        <dbReference type="EMBL" id="GMS81296.1"/>
    </source>
</evidence>
<dbReference type="GO" id="GO:0005506">
    <property type="term" value="F:iron ion binding"/>
    <property type="evidence" value="ECO:0007669"/>
    <property type="project" value="InterPro"/>
</dbReference>
<evidence type="ECO:0008006" key="3">
    <source>
        <dbReference type="Google" id="ProtNLM"/>
    </source>
</evidence>
<comment type="caution">
    <text evidence="1">The sequence shown here is derived from an EMBL/GenBank/DDBJ whole genome shotgun (WGS) entry which is preliminary data.</text>
</comment>
<reference evidence="1" key="1">
    <citation type="submission" date="2023-10" db="EMBL/GenBank/DDBJ databases">
        <title>Genome assembly of Pristionchus species.</title>
        <authorList>
            <person name="Yoshida K."/>
            <person name="Sommer R.J."/>
        </authorList>
    </citation>
    <scope>NUCLEOTIDE SEQUENCE</scope>
    <source>
        <strain evidence="1">RS0144</strain>
    </source>
</reference>
<dbReference type="EMBL" id="BTSX01000001">
    <property type="protein sequence ID" value="GMS81296.1"/>
    <property type="molecule type" value="Genomic_DNA"/>
</dbReference>
<dbReference type="GO" id="GO:0016491">
    <property type="term" value="F:oxidoreductase activity"/>
    <property type="evidence" value="ECO:0007669"/>
    <property type="project" value="InterPro"/>
</dbReference>
<gene>
    <name evidence="1" type="ORF">PENTCL1PPCAC_3471</name>
</gene>
<evidence type="ECO:0000313" key="2">
    <source>
        <dbReference type="Proteomes" id="UP001432027"/>
    </source>
</evidence>
<organism evidence="1 2">
    <name type="scientific">Pristionchus entomophagus</name>
    <dbReference type="NCBI Taxonomy" id="358040"/>
    <lineage>
        <taxon>Eukaryota</taxon>
        <taxon>Metazoa</taxon>
        <taxon>Ecdysozoa</taxon>
        <taxon>Nematoda</taxon>
        <taxon>Chromadorea</taxon>
        <taxon>Rhabditida</taxon>
        <taxon>Rhabditina</taxon>
        <taxon>Diplogasteromorpha</taxon>
        <taxon>Diplogasteroidea</taxon>
        <taxon>Neodiplogasteridae</taxon>
        <taxon>Pristionchus</taxon>
    </lineage>
</organism>